<dbReference type="UniPathway" id="UPA00053">
    <property type="reaction ID" value="UER00084"/>
</dbReference>
<dbReference type="InterPro" id="IPR013785">
    <property type="entry name" value="Aldolase_TIM"/>
</dbReference>
<keyword evidence="11" id="KW-1185">Reference proteome</keyword>
<dbReference type="PANTHER" id="PTHR21225">
    <property type="entry name" value="PHOSPHO-2-DEHYDRO-3-DEOXYHEPTONATE ALDOLASE DAHP SYNTHETASE"/>
    <property type="match status" value="1"/>
</dbReference>
<gene>
    <name evidence="10" type="ORF">A7Q10_04385</name>
</gene>
<dbReference type="EC" id="2.5.1.54" evidence="8"/>
<comment type="similarity">
    <text evidence="3 8">Belongs to the class-I DAHP synthase family.</text>
</comment>
<comment type="catalytic activity">
    <reaction evidence="7 8">
        <text>D-erythrose 4-phosphate + phosphoenolpyruvate + H2O = 7-phospho-2-dehydro-3-deoxy-D-arabino-heptonate + phosphate</text>
        <dbReference type="Rhea" id="RHEA:14717"/>
        <dbReference type="ChEBI" id="CHEBI:15377"/>
        <dbReference type="ChEBI" id="CHEBI:16897"/>
        <dbReference type="ChEBI" id="CHEBI:43474"/>
        <dbReference type="ChEBI" id="CHEBI:58394"/>
        <dbReference type="ChEBI" id="CHEBI:58702"/>
        <dbReference type="EC" id="2.5.1.54"/>
    </reaction>
</comment>
<dbReference type="SUPFAM" id="SSF51569">
    <property type="entry name" value="Aldolase"/>
    <property type="match status" value="1"/>
</dbReference>
<dbReference type="GO" id="GO:0009423">
    <property type="term" value="P:chorismate biosynthetic process"/>
    <property type="evidence" value="ECO:0007669"/>
    <property type="project" value="UniProtKB-UniPathway"/>
</dbReference>
<evidence type="ECO:0000259" key="9">
    <source>
        <dbReference type="Pfam" id="PF00793"/>
    </source>
</evidence>
<dbReference type="GO" id="GO:0042802">
    <property type="term" value="F:identical protein binding"/>
    <property type="evidence" value="ECO:0007669"/>
    <property type="project" value="UniProtKB-ARBA"/>
</dbReference>
<dbReference type="OrthoDB" id="9807331at2"/>
<dbReference type="EMBL" id="LXQC01000068">
    <property type="protein sequence ID" value="TFE71541.1"/>
    <property type="molecule type" value="Genomic_DNA"/>
</dbReference>
<dbReference type="RefSeq" id="WP_134439205.1">
    <property type="nucleotide sequence ID" value="NZ_LXQC01000068.1"/>
</dbReference>
<keyword evidence="5 8" id="KW-0808">Transferase</keyword>
<dbReference type="PANTHER" id="PTHR21225:SF12">
    <property type="entry name" value="PHOSPHO-2-DEHYDRO-3-DEOXYHEPTONATE ALDOLASE, TYROSINE-INHIBITED"/>
    <property type="match status" value="1"/>
</dbReference>
<dbReference type="Gene3D" id="3.20.20.70">
    <property type="entry name" value="Aldolase class I"/>
    <property type="match status" value="1"/>
</dbReference>
<dbReference type="NCBIfam" id="NF009396">
    <property type="entry name" value="PRK12756.1"/>
    <property type="match status" value="1"/>
</dbReference>
<evidence type="ECO:0000256" key="6">
    <source>
        <dbReference type="ARBA" id="ARBA00023141"/>
    </source>
</evidence>
<dbReference type="GO" id="GO:0003849">
    <property type="term" value="F:3-deoxy-7-phosphoheptulonate synthase activity"/>
    <property type="evidence" value="ECO:0007669"/>
    <property type="project" value="UniProtKB-EC"/>
</dbReference>
<dbReference type="GO" id="GO:0009073">
    <property type="term" value="P:aromatic amino acid family biosynthetic process"/>
    <property type="evidence" value="ECO:0007669"/>
    <property type="project" value="UniProtKB-KW"/>
</dbReference>
<evidence type="ECO:0000256" key="1">
    <source>
        <dbReference type="ARBA" id="ARBA00003726"/>
    </source>
</evidence>
<evidence type="ECO:0000313" key="11">
    <source>
        <dbReference type="Proteomes" id="UP000297713"/>
    </source>
</evidence>
<evidence type="ECO:0000256" key="3">
    <source>
        <dbReference type="ARBA" id="ARBA00007985"/>
    </source>
</evidence>
<dbReference type="NCBIfam" id="TIGR00034">
    <property type="entry name" value="aroFGH"/>
    <property type="match status" value="1"/>
</dbReference>
<feature type="domain" description="DAHP synthetase I/KDSA" evidence="9">
    <location>
        <begin position="40"/>
        <end position="338"/>
    </location>
</feature>
<evidence type="ECO:0000256" key="5">
    <source>
        <dbReference type="ARBA" id="ARBA00022679"/>
    </source>
</evidence>
<protein>
    <recommendedName>
        <fullName evidence="8">Phospho-2-dehydro-3-deoxyheptonate aldolase</fullName>
        <ecNumber evidence="8">2.5.1.54</ecNumber>
    </recommendedName>
</protein>
<name>A0A4Y8PH53_9BACT</name>
<accession>A0A4Y8PH53</accession>
<dbReference type="InterPro" id="IPR006218">
    <property type="entry name" value="DAHP1/KDSA"/>
</dbReference>
<comment type="pathway">
    <text evidence="2 8">Metabolic intermediate biosynthesis; chorismate biosynthesis; chorismate from D-erythrose 4-phosphate and phosphoenolpyruvate: step 1/7.</text>
</comment>
<reference evidence="10 11" key="1">
    <citation type="submission" date="2016-05" db="EMBL/GenBank/DDBJ databases">
        <title>Diversity and Homogeneity among Thermoacidophilic Verrucomicrobia Methanotrophs Linked with Geographical Origin.</title>
        <authorList>
            <person name="Erikstad H.-A."/>
            <person name="Smestad N.B."/>
            <person name="Ceballos R.M."/>
            <person name="Birkeland N.-K."/>
        </authorList>
    </citation>
    <scope>NUCLEOTIDE SEQUENCE [LARGE SCALE GENOMIC DNA]</scope>
    <source>
        <strain evidence="10 11">Phi</strain>
    </source>
</reference>
<sequence>MIPIINAHVRQVERLISPAELQRMLPITDKIYKTVIEARENIRAILSGEDSRFLVVVGPCSIHDPKGAIEYALKLKDLRQKVEKEIFIVMRTYFEKPRTTVGWKGLINDPHLDGSCDIEKGLKLARTILLDIVGMGIPTATEFLDSTTPQYISDLVCWAAIGARTIESQYHREMASGLSMPVGFKNGTDGTLQIALDALGAAMYPHSFLGIDEQGMTSIIRTTGNKWGHVILRGGRTRTNYDPESIRDAIERLKQAGLPPRLMIDCSHANCGKQHHIQKTVWNNILEQRVKGNINIIGAMLESYLYEGNQKIPANLSLLKYGVSITDPCIGWDLTEELLLEGCRMLKEQKTKLKQ</sequence>
<dbReference type="FunFam" id="3.20.20.70:FF:000005">
    <property type="entry name" value="Phospho-2-dehydro-3-deoxyheptonate aldolase"/>
    <property type="match status" value="1"/>
</dbReference>
<dbReference type="AlphaFoldDB" id="A0A4Y8PH53"/>
<dbReference type="Pfam" id="PF00793">
    <property type="entry name" value="DAHP_synth_1"/>
    <property type="match status" value="1"/>
</dbReference>
<evidence type="ECO:0000256" key="2">
    <source>
        <dbReference type="ARBA" id="ARBA00004688"/>
    </source>
</evidence>
<keyword evidence="6 8" id="KW-0057">Aromatic amino acid biosynthesis</keyword>
<comment type="caution">
    <text evidence="10">The sequence shown here is derived from an EMBL/GenBank/DDBJ whole genome shotgun (WGS) entry which is preliminary data.</text>
</comment>
<dbReference type="Proteomes" id="UP000297713">
    <property type="component" value="Unassembled WGS sequence"/>
</dbReference>
<evidence type="ECO:0000256" key="7">
    <source>
        <dbReference type="ARBA" id="ARBA00047508"/>
    </source>
</evidence>
<dbReference type="NCBIfam" id="NF009395">
    <property type="entry name" value="PRK12755.1"/>
    <property type="match status" value="1"/>
</dbReference>
<dbReference type="GO" id="GO:0005737">
    <property type="term" value="C:cytoplasm"/>
    <property type="evidence" value="ECO:0007669"/>
    <property type="project" value="TreeGrafter"/>
</dbReference>
<keyword evidence="4 8" id="KW-0028">Amino-acid biosynthesis</keyword>
<proteinExistence type="inferred from homology"/>
<organism evidence="10 11">
    <name type="scientific">Methylacidiphilum caldifontis</name>
    <dbReference type="NCBI Taxonomy" id="2795386"/>
    <lineage>
        <taxon>Bacteria</taxon>
        <taxon>Pseudomonadati</taxon>
        <taxon>Verrucomicrobiota</taxon>
        <taxon>Methylacidiphilae</taxon>
        <taxon>Methylacidiphilales</taxon>
        <taxon>Methylacidiphilaceae</taxon>
        <taxon>Methylacidiphilum (ex Ratnadevi et al. 2023)</taxon>
    </lineage>
</organism>
<evidence type="ECO:0000256" key="4">
    <source>
        <dbReference type="ARBA" id="ARBA00022605"/>
    </source>
</evidence>
<dbReference type="GO" id="GO:0008652">
    <property type="term" value="P:amino acid biosynthetic process"/>
    <property type="evidence" value="ECO:0007669"/>
    <property type="project" value="UniProtKB-KW"/>
</dbReference>
<comment type="function">
    <text evidence="1 8">Stereospecific condensation of phosphoenolpyruvate (PEP) and D-erythrose-4-phosphate (E4P) giving rise to 3-deoxy-D-arabino-heptulosonate-7-phosphate (DAHP).</text>
</comment>
<dbReference type="PIRSF" id="PIRSF001361">
    <property type="entry name" value="DAHP_synthase"/>
    <property type="match status" value="1"/>
</dbReference>
<dbReference type="InterPro" id="IPR006219">
    <property type="entry name" value="DAHP_synth_1"/>
</dbReference>
<evidence type="ECO:0000256" key="8">
    <source>
        <dbReference type="PIRNR" id="PIRNR001361"/>
    </source>
</evidence>
<evidence type="ECO:0000313" key="10">
    <source>
        <dbReference type="EMBL" id="TFE71541.1"/>
    </source>
</evidence>